<feature type="transmembrane region" description="Helical" evidence="6">
    <location>
        <begin position="167"/>
        <end position="185"/>
    </location>
</feature>
<feature type="transmembrane region" description="Helical" evidence="6">
    <location>
        <begin position="327"/>
        <end position="347"/>
    </location>
</feature>
<feature type="transmembrane region" description="Helical" evidence="6">
    <location>
        <begin position="289"/>
        <end position="307"/>
    </location>
</feature>
<dbReference type="Pfam" id="PF04515">
    <property type="entry name" value="Choline_transpo"/>
    <property type="match status" value="1"/>
</dbReference>
<accession>A0AAD5LXM9</accession>
<comment type="caution">
    <text evidence="7">The sequence shown here is derived from an EMBL/GenBank/DDBJ whole genome shotgun (WGS) entry which is preliminary data.</text>
</comment>
<protein>
    <recommendedName>
        <fullName evidence="6">Choline transporter-like protein</fullName>
    </recommendedName>
</protein>
<comment type="subcellular location">
    <subcellularLocation>
        <location evidence="6">Cell membrane</location>
        <topology evidence="6">Multi-pass membrane protein</topology>
    </subcellularLocation>
    <subcellularLocation>
        <location evidence="1">Membrane</location>
        <topology evidence="1">Multi-pass membrane protein</topology>
    </subcellularLocation>
</comment>
<dbReference type="Proteomes" id="UP001209570">
    <property type="component" value="Unassembled WGS sequence"/>
</dbReference>
<dbReference type="InterPro" id="IPR007603">
    <property type="entry name" value="Choline_transptr-like"/>
</dbReference>
<proteinExistence type="inferred from homology"/>
<evidence type="ECO:0000313" key="7">
    <source>
        <dbReference type="EMBL" id="KAJ0395446.1"/>
    </source>
</evidence>
<dbReference type="PANTHER" id="PTHR12385">
    <property type="entry name" value="CHOLINE TRANSPORTER-LIKE (SLC FAMILY 44)"/>
    <property type="match status" value="1"/>
</dbReference>
<keyword evidence="8" id="KW-1185">Reference proteome</keyword>
<evidence type="ECO:0000256" key="3">
    <source>
        <dbReference type="ARBA" id="ARBA00022692"/>
    </source>
</evidence>
<organism evidence="7 8">
    <name type="scientific">Pythium insidiosum</name>
    <name type="common">Pythiosis disease agent</name>
    <dbReference type="NCBI Taxonomy" id="114742"/>
    <lineage>
        <taxon>Eukaryota</taxon>
        <taxon>Sar</taxon>
        <taxon>Stramenopiles</taxon>
        <taxon>Oomycota</taxon>
        <taxon>Peronosporomycetes</taxon>
        <taxon>Pythiales</taxon>
        <taxon>Pythiaceae</taxon>
        <taxon>Pythium</taxon>
    </lineage>
</organism>
<comment type="function">
    <text evidence="6">Choline transporter.</text>
</comment>
<evidence type="ECO:0000313" key="8">
    <source>
        <dbReference type="Proteomes" id="UP001209570"/>
    </source>
</evidence>
<feature type="transmembrane region" description="Helical" evidence="6">
    <location>
        <begin position="426"/>
        <end position="446"/>
    </location>
</feature>
<keyword evidence="3 6" id="KW-0812">Transmembrane</keyword>
<dbReference type="PANTHER" id="PTHR12385:SF4">
    <property type="entry name" value="PROTEIN PNS1"/>
    <property type="match status" value="1"/>
</dbReference>
<dbReference type="GO" id="GO:0022857">
    <property type="term" value="F:transmembrane transporter activity"/>
    <property type="evidence" value="ECO:0007669"/>
    <property type="project" value="UniProtKB-UniRule"/>
</dbReference>
<feature type="transmembrane region" description="Helical" evidence="6">
    <location>
        <begin position="110"/>
        <end position="131"/>
    </location>
</feature>
<dbReference type="AlphaFoldDB" id="A0AAD5LXM9"/>
<keyword evidence="4 6" id="KW-1133">Transmembrane helix</keyword>
<evidence type="ECO:0000256" key="2">
    <source>
        <dbReference type="ARBA" id="ARBA00007168"/>
    </source>
</evidence>
<feature type="transmembrane region" description="Helical" evidence="6">
    <location>
        <begin position="143"/>
        <end position="161"/>
    </location>
</feature>
<evidence type="ECO:0000256" key="6">
    <source>
        <dbReference type="RuleBase" id="RU368066"/>
    </source>
</evidence>
<reference evidence="7" key="1">
    <citation type="submission" date="2021-12" db="EMBL/GenBank/DDBJ databases">
        <title>Prjna785345.</title>
        <authorList>
            <person name="Rujirawat T."/>
            <person name="Krajaejun T."/>
        </authorList>
    </citation>
    <scope>NUCLEOTIDE SEQUENCE</scope>
    <source>
        <strain evidence="7">Pi057C3</strain>
    </source>
</reference>
<evidence type="ECO:0000256" key="5">
    <source>
        <dbReference type="ARBA" id="ARBA00023136"/>
    </source>
</evidence>
<dbReference type="GO" id="GO:0005886">
    <property type="term" value="C:plasma membrane"/>
    <property type="evidence" value="ECO:0007669"/>
    <property type="project" value="UniProtKB-SubCell"/>
</dbReference>
<feature type="transmembrane region" description="Helical" evidence="6">
    <location>
        <begin position="63"/>
        <end position="82"/>
    </location>
</feature>
<gene>
    <name evidence="7" type="ORF">P43SY_007771</name>
</gene>
<dbReference type="EMBL" id="JAKCXM010000345">
    <property type="protein sequence ID" value="KAJ0395446.1"/>
    <property type="molecule type" value="Genomic_DNA"/>
</dbReference>
<evidence type="ECO:0000256" key="1">
    <source>
        <dbReference type="ARBA" id="ARBA00004141"/>
    </source>
</evidence>
<keyword evidence="5 6" id="KW-0472">Membrane</keyword>
<evidence type="ECO:0000256" key="4">
    <source>
        <dbReference type="ARBA" id="ARBA00022989"/>
    </source>
</evidence>
<sequence length="535" mass="58267">MTTPGWWQRDRDDDPDLDDAAMYHAAETDPMLAGARSPAKPTAGSGSVRTMRLERPSPRCNDWFFALLFIVHVIAIAVFAGWKGVPAVVAHVKTHKNADNTVTTEKQEDFTMIFSLAVALMGISVVVSALWMRFLMAYAASMIRIALWFNVGLVVVFAVTSFSVSPIMAIIFLGLAALNVCYIFAVQNRIAFASANLKTACAAVTDHMTIFLVALFMVVKQFAWLLLWSLSAIGVYQLFKESDPSCKDQSNALSRNNDDDLMPQHFCGGSPAGVALFFMLVSVYWGQQVIMNVLTCTTSGVVATWWYQANSKGATFGAMYRSLTTSFGSICFGSLIVAVLQALRTLASMLKEKAREDDNAALACVACLAECVLNCLEGIMEYINQWAYVYVGIYGYDFRTSGKAVMDLFANRGWTAVINDDLTSSALTFGAIGVGVMGCVIGLLMVHFSPEKWFIALGSKSAAYGFLGMVGFIAGMGMAMILANVVITALHTVFVCFAEDPIALSRNHPHEYETLVHGWRQFHGDALVAAYGTAV</sequence>
<comment type="similarity">
    <text evidence="2 6">Belongs to the CTL (choline transporter-like) family.</text>
</comment>
<name>A0AAD5LXM9_PYTIN</name>